<proteinExistence type="predicted"/>
<dbReference type="Proteomes" id="UP000750197">
    <property type="component" value="Unassembled WGS sequence"/>
</dbReference>
<dbReference type="InterPro" id="IPR017870">
    <property type="entry name" value="FeS_cluster_insertion_CS"/>
</dbReference>
<dbReference type="NCBIfam" id="NF010147">
    <property type="entry name" value="PRK13623.1"/>
    <property type="match status" value="1"/>
</dbReference>
<dbReference type="GO" id="GO:0005506">
    <property type="term" value="F:iron ion binding"/>
    <property type="evidence" value="ECO:0007669"/>
    <property type="project" value="TreeGrafter"/>
</dbReference>
<dbReference type="SUPFAM" id="SSF89360">
    <property type="entry name" value="HesB-like domain"/>
    <property type="match status" value="1"/>
</dbReference>
<dbReference type="GO" id="GO:0016226">
    <property type="term" value="P:iron-sulfur cluster assembly"/>
    <property type="evidence" value="ECO:0007669"/>
    <property type="project" value="InterPro"/>
</dbReference>
<evidence type="ECO:0000313" key="3">
    <source>
        <dbReference type="Proteomes" id="UP000750197"/>
    </source>
</evidence>
<name>A0A8J7YUX8_9ARCH</name>
<evidence type="ECO:0000259" key="1">
    <source>
        <dbReference type="Pfam" id="PF01521"/>
    </source>
</evidence>
<dbReference type="GO" id="GO:0051539">
    <property type="term" value="F:4 iron, 4 sulfur cluster binding"/>
    <property type="evidence" value="ECO:0007669"/>
    <property type="project" value="TreeGrafter"/>
</dbReference>
<dbReference type="GO" id="GO:0051537">
    <property type="term" value="F:2 iron, 2 sulfur cluster binding"/>
    <property type="evidence" value="ECO:0007669"/>
    <property type="project" value="TreeGrafter"/>
</dbReference>
<feature type="domain" description="Core" evidence="1">
    <location>
        <begin position="5"/>
        <end position="104"/>
    </location>
</feature>
<dbReference type="InterPro" id="IPR035903">
    <property type="entry name" value="HesB-like_dom_sf"/>
</dbReference>
<dbReference type="InterPro" id="IPR016092">
    <property type="entry name" value="ATAP"/>
</dbReference>
<evidence type="ECO:0000313" key="2">
    <source>
        <dbReference type="EMBL" id="MBX8644962.1"/>
    </source>
</evidence>
<dbReference type="PROSITE" id="PS01152">
    <property type="entry name" value="HESB"/>
    <property type="match status" value="1"/>
</dbReference>
<dbReference type="Pfam" id="PF01521">
    <property type="entry name" value="Fe-S_biosyn"/>
    <property type="match status" value="1"/>
</dbReference>
<comment type="caution">
    <text evidence="2">The sequence shown here is derived from an EMBL/GenBank/DDBJ whole genome shotgun (WGS) entry which is preliminary data.</text>
</comment>
<accession>A0A8J7YUX8</accession>
<organism evidence="2 3">
    <name type="scientific">Candidatus Sysuiplasma superficiale</name>
    <dbReference type="NCBI Taxonomy" id="2823368"/>
    <lineage>
        <taxon>Archaea</taxon>
        <taxon>Methanobacteriati</taxon>
        <taxon>Thermoplasmatota</taxon>
        <taxon>Thermoplasmata</taxon>
        <taxon>Candidatus Sysuiplasmatales</taxon>
        <taxon>Candidatus Sysuiplasmataceae</taxon>
        <taxon>Candidatus Sysuiplasma</taxon>
    </lineage>
</organism>
<dbReference type="Gene3D" id="2.60.300.12">
    <property type="entry name" value="HesB-like domain"/>
    <property type="match status" value="1"/>
</dbReference>
<dbReference type="AlphaFoldDB" id="A0A8J7YUX8"/>
<gene>
    <name evidence="2" type="primary">erpA</name>
    <name evidence="2" type="ORF">KIY12_09645</name>
</gene>
<sequence>MFDVVFTEKAISKVKSLMPQNGKQAYLRVYVAGGGCGGFKYGMTFDEKVDALNDFQLEKGGVKIVVDRESAAYIEGTEIDYVDSLQGSGFTFSNPNAKSTCSCGQSFSA</sequence>
<dbReference type="EMBL" id="JAHEAC010000134">
    <property type="protein sequence ID" value="MBX8644962.1"/>
    <property type="molecule type" value="Genomic_DNA"/>
</dbReference>
<dbReference type="PANTHER" id="PTHR43011">
    <property type="entry name" value="IRON-SULFUR CLUSTER ASSEMBLY 2 HOMOLOG, MITOCHONDRIAL"/>
    <property type="match status" value="1"/>
</dbReference>
<dbReference type="PANTHER" id="PTHR43011:SF1">
    <property type="entry name" value="IRON-SULFUR CLUSTER ASSEMBLY 2 HOMOLOG, MITOCHONDRIAL"/>
    <property type="match status" value="1"/>
</dbReference>
<dbReference type="InterPro" id="IPR000361">
    <property type="entry name" value="ATAP_core_dom"/>
</dbReference>
<reference evidence="2" key="1">
    <citation type="submission" date="2021-05" db="EMBL/GenBank/DDBJ databases">
        <title>Genomic insights into ecological role and evolution of a novel Thermoplasmata order Candidatus Sysuiplasmatales.</title>
        <authorList>
            <person name="Yuan Y."/>
        </authorList>
    </citation>
    <scope>NUCLEOTIDE SEQUENCE</scope>
    <source>
        <strain evidence="2">TUT19-bin139</strain>
    </source>
</reference>
<dbReference type="NCBIfam" id="TIGR00049">
    <property type="entry name" value="iron-sulfur cluster assembly accessory protein"/>
    <property type="match status" value="1"/>
</dbReference>
<protein>
    <submittedName>
        <fullName evidence="2">Iron-sulfur cluster insertion protein ErpA</fullName>
    </submittedName>
</protein>